<evidence type="ECO:0000313" key="2">
    <source>
        <dbReference type="Proteomes" id="UP000436088"/>
    </source>
</evidence>
<sequence>MGNFEFSTELLPGLPEELGLECLFPLPYTAHRLVYRVMELLCLTRCEGKQVVMGGWDPVNYDPVTDVFIYDFMSQQWRQGKDMPSKRSFFAIGACSGRIFIAGGHDENKNAS</sequence>
<dbReference type="Pfam" id="PF01344">
    <property type="entry name" value="Kelch_1"/>
    <property type="match status" value="1"/>
</dbReference>
<name>A0A6A3CKX9_HIBSY</name>
<organism evidence="1 2">
    <name type="scientific">Hibiscus syriacus</name>
    <name type="common">Rose of Sharon</name>
    <dbReference type="NCBI Taxonomy" id="106335"/>
    <lineage>
        <taxon>Eukaryota</taxon>
        <taxon>Viridiplantae</taxon>
        <taxon>Streptophyta</taxon>
        <taxon>Embryophyta</taxon>
        <taxon>Tracheophyta</taxon>
        <taxon>Spermatophyta</taxon>
        <taxon>Magnoliopsida</taxon>
        <taxon>eudicotyledons</taxon>
        <taxon>Gunneridae</taxon>
        <taxon>Pentapetalae</taxon>
        <taxon>rosids</taxon>
        <taxon>malvids</taxon>
        <taxon>Malvales</taxon>
        <taxon>Malvaceae</taxon>
        <taxon>Malvoideae</taxon>
        <taxon>Hibiscus</taxon>
    </lineage>
</organism>
<dbReference type="InterPro" id="IPR006652">
    <property type="entry name" value="Kelch_1"/>
</dbReference>
<dbReference type="SMART" id="SM00612">
    <property type="entry name" value="Kelch"/>
    <property type="match status" value="1"/>
</dbReference>
<gene>
    <name evidence="1" type="ORF">F3Y22_tig00003041pilonHSYRG00519</name>
</gene>
<dbReference type="AlphaFoldDB" id="A0A6A3CKX9"/>
<evidence type="ECO:0000313" key="1">
    <source>
        <dbReference type="EMBL" id="KAE8730010.1"/>
    </source>
</evidence>
<accession>A0A6A3CKX9</accession>
<dbReference type="Proteomes" id="UP000436088">
    <property type="component" value="Unassembled WGS sequence"/>
</dbReference>
<proteinExistence type="predicted"/>
<dbReference type="GO" id="GO:2000762">
    <property type="term" value="P:regulation of phenylpropanoid metabolic process"/>
    <property type="evidence" value="ECO:0007669"/>
    <property type="project" value="InterPro"/>
</dbReference>
<dbReference type="InterPro" id="IPR044595">
    <property type="entry name" value="KMD1-4"/>
</dbReference>
<evidence type="ECO:0008006" key="3">
    <source>
        <dbReference type="Google" id="ProtNLM"/>
    </source>
</evidence>
<comment type="caution">
    <text evidence="1">The sequence shown here is derived from an EMBL/GenBank/DDBJ whole genome shotgun (WGS) entry which is preliminary data.</text>
</comment>
<dbReference type="Gene3D" id="2.120.10.80">
    <property type="entry name" value="Kelch-type beta propeller"/>
    <property type="match status" value="1"/>
</dbReference>
<dbReference type="InterPro" id="IPR015915">
    <property type="entry name" value="Kelch-typ_b-propeller"/>
</dbReference>
<protein>
    <recommendedName>
        <fullName evidence="3">Galactose oxidase/kelch repeat superfamily protein</fullName>
    </recommendedName>
</protein>
<dbReference type="GO" id="GO:0080037">
    <property type="term" value="P:negative regulation of cytokinin-activated signaling pathway"/>
    <property type="evidence" value="ECO:0007669"/>
    <property type="project" value="InterPro"/>
</dbReference>
<dbReference type="PANTHER" id="PTHR46407">
    <property type="entry name" value="OS02G0208700 PROTEIN"/>
    <property type="match status" value="1"/>
</dbReference>
<keyword evidence="2" id="KW-1185">Reference proteome</keyword>
<reference evidence="1" key="1">
    <citation type="submission" date="2019-09" db="EMBL/GenBank/DDBJ databases">
        <title>Draft genome information of white flower Hibiscus syriacus.</title>
        <authorList>
            <person name="Kim Y.-M."/>
        </authorList>
    </citation>
    <scope>NUCLEOTIDE SEQUENCE [LARGE SCALE GENOMIC DNA]</scope>
    <source>
        <strain evidence="1">YM2019G1</strain>
    </source>
</reference>
<dbReference type="SUPFAM" id="SSF117281">
    <property type="entry name" value="Kelch motif"/>
    <property type="match status" value="1"/>
</dbReference>
<dbReference type="PANTHER" id="PTHR46407:SF6">
    <property type="entry name" value="F-BOX DOMAIN-CONTAINING PROTEIN"/>
    <property type="match status" value="1"/>
</dbReference>
<dbReference type="EMBL" id="VEPZ02000209">
    <property type="protein sequence ID" value="KAE8730010.1"/>
    <property type="molecule type" value="Genomic_DNA"/>
</dbReference>